<feature type="region of interest" description="Disordered" evidence="3">
    <location>
        <begin position="455"/>
        <end position="479"/>
    </location>
</feature>
<proteinExistence type="inferred from homology"/>
<name>B0DCM4_LACBS</name>
<evidence type="ECO:0000256" key="1">
    <source>
        <dbReference type="ARBA" id="ARBA00008421"/>
    </source>
</evidence>
<dbReference type="Pfam" id="PF01285">
    <property type="entry name" value="TEA"/>
    <property type="match status" value="1"/>
</dbReference>
<dbReference type="SMART" id="SM00426">
    <property type="entry name" value="TEA"/>
    <property type="match status" value="1"/>
</dbReference>
<evidence type="ECO:0000256" key="3">
    <source>
        <dbReference type="SAM" id="MobiDB-lite"/>
    </source>
</evidence>
<gene>
    <name evidence="5" type="ORF">LACBIDRAFT_298274</name>
</gene>
<evidence type="ECO:0000259" key="4">
    <source>
        <dbReference type="PROSITE" id="PS51088"/>
    </source>
</evidence>
<dbReference type="HOGENOM" id="CLU_036087_2_0_1"/>
<evidence type="ECO:0000313" key="6">
    <source>
        <dbReference type="Proteomes" id="UP000001194"/>
    </source>
</evidence>
<keyword evidence="6" id="KW-1185">Reference proteome</keyword>
<protein>
    <submittedName>
        <fullName evidence="5">Predicted protein</fullName>
    </submittedName>
</protein>
<feature type="compositionally biased region" description="Polar residues" evidence="3">
    <location>
        <begin position="27"/>
        <end position="39"/>
    </location>
</feature>
<sequence length="498" mass="54595">MAATRSSRSNPRLSTSSISSVKLSSSRTESPADTPTSVNRRTDDVFQSIIKGRKSWKTARGGEIVWPPELESALIEGLENYQPDDSRETRLLGRFPMRNRFISDWIYEKTGKRRTAKQVGSRLQQLRDTCGGKRCRSPNATVRLHDVRANSTCPIVLKLLTPNRPLARPASLSLSPELQDVAGPSNFRGPPPLRHDSESGSDTSPPNSPTTPTDAHATLQSLLYRGVESRSTELPNSIVFIDLIPHPSAGPSSSHSEEEHLWKERGFQISRASPFPRHLHDIDSTITLLSKSTTSARSFFTVYSGEDVVYSEVTSLKPLGPPPGDFDFDNSSSCLYSTTLVPGFWRSLVQSPDPTQYTIVQRVVQDSSASSPPCTLFSAMFKFTYVSCPYISTPSAAAVQPASQKDPELEFSFDSLLTMDADGFTDIPAFDSKTHGYYLSDTYVEGGWSSGSSSAQTSTYHPSPIQYDQGHSDFGSDDSVISPISPTSTSFSGDVFNY</sequence>
<dbReference type="InterPro" id="IPR000818">
    <property type="entry name" value="TEA/ATTS_dom"/>
</dbReference>
<accession>B0DCM4</accession>
<feature type="compositionally biased region" description="Low complexity" evidence="3">
    <location>
        <begin position="200"/>
        <end position="213"/>
    </location>
</feature>
<feature type="region of interest" description="Disordered" evidence="3">
    <location>
        <begin position="1"/>
        <end position="43"/>
    </location>
</feature>
<reference evidence="5 6" key="1">
    <citation type="journal article" date="2008" name="Nature">
        <title>The genome of Laccaria bicolor provides insights into mycorrhizal symbiosis.</title>
        <authorList>
            <person name="Martin F."/>
            <person name="Aerts A."/>
            <person name="Ahren D."/>
            <person name="Brun A."/>
            <person name="Danchin E.G.J."/>
            <person name="Duchaussoy F."/>
            <person name="Gibon J."/>
            <person name="Kohler A."/>
            <person name="Lindquist E."/>
            <person name="Pereda V."/>
            <person name="Salamov A."/>
            <person name="Shapiro H.J."/>
            <person name="Wuyts J."/>
            <person name="Blaudez D."/>
            <person name="Buee M."/>
            <person name="Brokstein P."/>
            <person name="Canbaeck B."/>
            <person name="Cohen D."/>
            <person name="Courty P.E."/>
            <person name="Coutinho P.M."/>
            <person name="Delaruelle C."/>
            <person name="Detter J.C."/>
            <person name="Deveau A."/>
            <person name="DiFazio S."/>
            <person name="Duplessis S."/>
            <person name="Fraissinet-Tachet L."/>
            <person name="Lucic E."/>
            <person name="Frey-Klett P."/>
            <person name="Fourrey C."/>
            <person name="Feussner I."/>
            <person name="Gay G."/>
            <person name="Grimwood J."/>
            <person name="Hoegger P.J."/>
            <person name="Jain P."/>
            <person name="Kilaru S."/>
            <person name="Labbe J."/>
            <person name="Lin Y.C."/>
            <person name="Legue V."/>
            <person name="Le Tacon F."/>
            <person name="Marmeisse R."/>
            <person name="Melayah D."/>
            <person name="Montanini B."/>
            <person name="Muratet M."/>
            <person name="Nehls U."/>
            <person name="Niculita-Hirzel H."/>
            <person name="Oudot-Le Secq M.P."/>
            <person name="Peter M."/>
            <person name="Quesneville H."/>
            <person name="Rajashekar B."/>
            <person name="Reich M."/>
            <person name="Rouhier N."/>
            <person name="Schmutz J."/>
            <person name="Yin T."/>
            <person name="Chalot M."/>
            <person name="Henrissat B."/>
            <person name="Kuees U."/>
            <person name="Lucas S."/>
            <person name="Van de Peer Y."/>
            <person name="Podila G.K."/>
            <person name="Polle A."/>
            <person name="Pukkila P.J."/>
            <person name="Richardson P.M."/>
            <person name="Rouze P."/>
            <person name="Sanders I.R."/>
            <person name="Stajich J.E."/>
            <person name="Tunlid A."/>
            <person name="Tuskan G."/>
            <person name="Grigoriev I.V."/>
        </authorList>
    </citation>
    <scope>NUCLEOTIDE SEQUENCE [LARGE SCALE GENOMIC DNA]</scope>
    <source>
        <strain evidence="6">S238N-H82 / ATCC MYA-4686</strain>
    </source>
</reference>
<evidence type="ECO:0000313" key="5">
    <source>
        <dbReference type="EMBL" id="EDR07922.1"/>
    </source>
</evidence>
<organism evidence="6">
    <name type="scientific">Laccaria bicolor (strain S238N-H82 / ATCC MYA-4686)</name>
    <name type="common">Bicoloured deceiver</name>
    <name type="synonym">Laccaria laccata var. bicolor</name>
    <dbReference type="NCBI Taxonomy" id="486041"/>
    <lineage>
        <taxon>Eukaryota</taxon>
        <taxon>Fungi</taxon>
        <taxon>Dikarya</taxon>
        <taxon>Basidiomycota</taxon>
        <taxon>Agaricomycotina</taxon>
        <taxon>Agaricomycetes</taxon>
        <taxon>Agaricomycetidae</taxon>
        <taxon>Agaricales</taxon>
        <taxon>Agaricineae</taxon>
        <taxon>Hydnangiaceae</taxon>
        <taxon>Laccaria</taxon>
    </lineage>
</organism>
<dbReference type="Gene3D" id="6.10.20.40">
    <property type="entry name" value="TEA/ATTS domain"/>
    <property type="match status" value="1"/>
</dbReference>
<dbReference type="PROSITE" id="PS51088">
    <property type="entry name" value="TEA_2"/>
    <property type="match status" value="1"/>
</dbReference>
<dbReference type="EMBL" id="DS547103">
    <property type="protein sequence ID" value="EDR07922.1"/>
    <property type="molecule type" value="Genomic_DNA"/>
</dbReference>
<dbReference type="KEGG" id="lbc:LACBIDRAFT_298274"/>
<dbReference type="Proteomes" id="UP000001194">
    <property type="component" value="Unassembled WGS sequence"/>
</dbReference>
<dbReference type="AlphaFoldDB" id="B0DCM4"/>
<dbReference type="InterPro" id="IPR038096">
    <property type="entry name" value="TEA/ATTS_sf"/>
</dbReference>
<evidence type="ECO:0000256" key="2">
    <source>
        <dbReference type="PROSITE-ProRule" id="PRU00505"/>
    </source>
</evidence>
<feature type="domain" description="TEA" evidence="4">
    <location>
        <begin position="59"/>
        <end position="133"/>
    </location>
</feature>
<dbReference type="GeneID" id="6077198"/>
<comment type="similarity">
    <text evidence="1">Belongs to the TEC1 family.</text>
</comment>
<dbReference type="GO" id="GO:0003700">
    <property type="term" value="F:DNA-binding transcription factor activity"/>
    <property type="evidence" value="ECO:0007669"/>
    <property type="project" value="InterPro"/>
</dbReference>
<feature type="region of interest" description="Disordered" evidence="3">
    <location>
        <begin position="174"/>
        <end position="214"/>
    </location>
</feature>
<feature type="DNA-binding region" description="TEA" evidence="2">
    <location>
        <begin position="59"/>
        <end position="133"/>
    </location>
</feature>
<dbReference type="RefSeq" id="XP_001881711.1">
    <property type="nucleotide sequence ID" value="XM_001881676.1"/>
</dbReference>
<feature type="compositionally biased region" description="Low complexity" evidence="3">
    <location>
        <begin position="1"/>
        <end position="26"/>
    </location>
</feature>
<dbReference type="InParanoid" id="B0DCM4"/>
<dbReference type="OrthoDB" id="10006572at2759"/>